<evidence type="ECO:0000256" key="1">
    <source>
        <dbReference type="SAM" id="MobiDB-lite"/>
    </source>
</evidence>
<accession>A0A8X6QLS6</accession>
<dbReference type="Proteomes" id="UP000887013">
    <property type="component" value="Unassembled WGS sequence"/>
</dbReference>
<feature type="region of interest" description="Disordered" evidence="1">
    <location>
        <begin position="30"/>
        <end position="49"/>
    </location>
</feature>
<dbReference type="EMBL" id="BMAW01127276">
    <property type="protein sequence ID" value="GFU20434.1"/>
    <property type="molecule type" value="Genomic_DNA"/>
</dbReference>
<evidence type="ECO:0000313" key="4">
    <source>
        <dbReference type="Proteomes" id="UP000887013"/>
    </source>
</evidence>
<keyword evidence="4" id="KW-1185">Reference proteome</keyword>
<protein>
    <submittedName>
        <fullName evidence="3">Uncharacterized protein</fullName>
    </submittedName>
</protein>
<reference evidence="3" key="1">
    <citation type="submission" date="2020-08" db="EMBL/GenBank/DDBJ databases">
        <title>Multicomponent nature underlies the extraordinary mechanical properties of spider dragline silk.</title>
        <authorList>
            <person name="Kono N."/>
            <person name="Nakamura H."/>
            <person name="Mori M."/>
            <person name="Yoshida Y."/>
            <person name="Ohtoshi R."/>
            <person name="Malay A.D."/>
            <person name="Moran D.A.P."/>
            <person name="Tomita M."/>
            <person name="Numata K."/>
            <person name="Arakawa K."/>
        </authorList>
    </citation>
    <scope>NUCLEOTIDE SEQUENCE</scope>
</reference>
<comment type="caution">
    <text evidence="3">The sequence shown here is derived from an EMBL/GenBank/DDBJ whole genome shotgun (WGS) entry which is preliminary data.</text>
</comment>
<evidence type="ECO:0000313" key="2">
    <source>
        <dbReference type="EMBL" id="GFT64777.1"/>
    </source>
</evidence>
<evidence type="ECO:0000313" key="3">
    <source>
        <dbReference type="EMBL" id="GFU20434.1"/>
    </source>
</evidence>
<gene>
    <name evidence="2" type="ORF">NPIL_107691</name>
    <name evidence="3" type="ORF">NPIL_25191</name>
</gene>
<sequence length="104" mass="11912">MRIDFSLLFSSPRACPVDAAIKAIRSQWTLAQSTEDPSPQRKRRPSPLCGCERGADKLCPKKQPMEFRSGPRGYLNRGHFEWVRELSYRLRSGNRSSSTETVIR</sequence>
<proteinExistence type="predicted"/>
<dbReference type="AlphaFoldDB" id="A0A8X6QLS6"/>
<organism evidence="3 4">
    <name type="scientific">Nephila pilipes</name>
    <name type="common">Giant wood spider</name>
    <name type="synonym">Nephila maculata</name>
    <dbReference type="NCBI Taxonomy" id="299642"/>
    <lineage>
        <taxon>Eukaryota</taxon>
        <taxon>Metazoa</taxon>
        <taxon>Ecdysozoa</taxon>
        <taxon>Arthropoda</taxon>
        <taxon>Chelicerata</taxon>
        <taxon>Arachnida</taxon>
        <taxon>Araneae</taxon>
        <taxon>Araneomorphae</taxon>
        <taxon>Entelegynae</taxon>
        <taxon>Araneoidea</taxon>
        <taxon>Nephilidae</taxon>
        <taxon>Nephila</taxon>
    </lineage>
</organism>
<name>A0A8X6QLS6_NEPPI</name>
<dbReference type="EMBL" id="BMAW01115073">
    <property type="protein sequence ID" value="GFT64777.1"/>
    <property type="molecule type" value="Genomic_DNA"/>
</dbReference>